<dbReference type="AlphaFoldDB" id="A0A0F9S8T5"/>
<reference evidence="1" key="1">
    <citation type="journal article" date="2015" name="Nature">
        <title>Complex archaea that bridge the gap between prokaryotes and eukaryotes.</title>
        <authorList>
            <person name="Spang A."/>
            <person name="Saw J.H."/>
            <person name="Jorgensen S.L."/>
            <person name="Zaremba-Niedzwiedzka K."/>
            <person name="Martijn J."/>
            <person name="Lind A.E."/>
            <person name="van Eijk R."/>
            <person name="Schleper C."/>
            <person name="Guy L."/>
            <person name="Ettema T.J."/>
        </authorList>
    </citation>
    <scope>NUCLEOTIDE SEQUENCE</scope>
</reference>
<evidence type="ECO:0008006" key="2">
    <source>
        <dbReference type="Google" id="ProtNLM"/>
    </source>
</evidence>
<comment type="caution">
    <text evidence="1">The sequence shown here is derived from an EMBL/GenBank/DDBJ whole genome shotgun (WGS) entry which is preliminary data.</text>
</comment>
<accession>A0A0F9S8T5</accession>
<evidence type="ECO:0000313" key="1">
    <source>
        <dbReference type="EMBL" id="KKN65295.1"/>
    </source>
</evidence>
<proteinExistence type="predicted"/>
<dbReference type="EMBL" id="LAZR01000528">
    <property type="protein sequence ID" value="KKN65295.1"/>
    <property type="molecule type" value="Genomic_DNA"/>
</dbReference>
<sequence>MSDDKILHKAKASFTLLNPQNSGSYPWTPEDVDKLEFSEKTWHATVKLCRYYYKKDPYVSTVINKIVDLSINDLIIRKGKARESSVLVLKAIKGQLLTFLRSAALEYLVSGLVIPEIEFEELNKEQLVELGIKRFRKLTLPTDMWIRNPMNIEIRDPMFGGKVSYFMNLPKELLYFIKNKGKYENGTEDRELYKEFVERFPEIIALVKSGKKKLLLENPMALRFRTLTGNPYPIPYTYSALESLKHKRNLRRMDYSIASRVITAIMLVRLGDKDFPLTEDNEEQLDELKAEMLWRETSSSKEVERIFQLFGNHTLDISWVFPDVEGLLDDTKYKNVNQDIGVALGFPRILITGETERSFASDPEIATISPIQTMERIREALFPIITRVVDTFSEVNDFGGSPIVMFKPINMMAVSSFIEGVKELYASGNLSREDFSSIFGFDWYETVTRRALENERLEELGVEEFAPLPFSKEPGESKNKSK</sequence>
<name>A0A0F9S8T5_9ZZZZ</name>
<organism evidence="1">
    <name type="scientific">marine sediment metagenome</name>
    <dbReference type="NCBI Taxonomy" id="412755"/>
    <lineage>
        <taxon>unclassified sequences</taxon>
        <taxon>metagenomes</taxon>
        <taxon>ecological metagenomes</taxon>
    </lineage>
</organism>
<gene>
    <name evidence="1" type="ORF">LCGC14_0482780</name>
</gene>
<protein>
    <recommendedName>
        <fullName evidence="2">Phage portal protein</fullName>
    </recommendedName>
</protein>